<comment type="caution">
    <text evidence="7">The sequence shown here is derived from an EMBL/GenBank/DDBJ whole genome shotgun (WGS) entry which is preliminary data.</text>
</comment>
<dbReference type="AlphaFoldDB" id="A0A371B4J0"/>
<dbReference type="RefSeq" id="WP_115549559.1">
    <property type="nucleotide sequence ID" value="NZ_QRGP01000002.1"/>
</dbReference>
<dbReference type="PRINTS" id="PR00455">
    <property type="entry name" value="HTHTETR"/>
</dbReference>
<dbReference type="Pfam" id="PF00440">
    <property type="entry name" value="TetR_N"/>
    <property type="match status" value="1"/>
</dbReference>
<dbReference type="Gene3D" id="1.10.357.10">
    <property type="entry name" value="Tetracycline Repressor, domain 2"/>
    <property type="match status" value="1"/>
</dbReference>
<keyword evidence="2 4" id="KW-0238">DNA-binding</keyword>
<dbReference type="PROSITE" id="PS50977">
    <property type="entry name" value="HTH_TETR_2"/>
    <property type="match status" value="1"/>
</dbReference>
<dbReference type="GO" id="GO:0003700">
    <property type="term" value="F:DNA-binding transcription factor activity"/>
    <property type="evidence" value="ECO:0007669"/>
    <property type="project" value="TreeGrafter"/>
</dbReference>
<evidence type="ECO:0000256" key="4">
    <source>
        <dbReference type="PROSITE-ProRule" id="PRU00335"/>
    </source>
</evidence>
<dbReference type="InterPro" id="IPR009057">
    <property type="entry name" value="Homeodomain-like_sf"/>
</dbReference>
<keyword evidence="3" id="KW-0804">Transcription</keyword>
<proteinExistence type="predicted"/>
<dbReference type="InterPro" id="IPR001647">
    <property type="entry name" value="HTH_TetR"/>
</dbReference>
<keyword evidence="1" id="KW-0805">Transcription regulation</keyword>
<name>A0A371B4J0_9SPHN</name>
<organism evidence="7 8">
    <name type="scientific">Sphingorhabdus pulchriflava</name>
    <dbReference type="NCBI Taxonomy" id="2292257"/>
    <lineage>
        <taxon>Bacteria</taxon>
        <taxon>Pseudomonadati</taxon>
        <taxon>Pseudomonadota</taxon>
        <taxon>Alphaproteobacteria</taxon>
        <taxon>Sphingomonadales</taxon>
        <taxon>Sphingomonadaceae</taxon>
        <taxon>Sphingorhabdus</taxon>
    </lineage>
</organism>
<evidence type="ECO:0000256" key="3">
    <source>
        <dbReference type="ARBA" id="ARBA00023163"/>
    </source>
</evidence>
<dbReference type="PANTHER" id="PTHR30055:SF234">
    <property type="entry name" value="HTH-TYPE TRANSCRIPTIONAL REGULATOR BETI"/>
    <property type="match status" value="1"/>
</dbReference>
<dbReference type="InterPro" id="IPR050109">
    <property type="entry name" value="HTH-type_TetR-like_transc_reg"/>
</dbReference>
<evidence type="ECO:0000313" key="8">
    <source>
        <dbReference type="Proteomes" id="UP000263833"/>
    </source>
</evidence>
<dbReference type="PANTHER" id="PTHR30055">
    <property type="entry name" value="HTH-TYPE TRANSCRIPTIONAL REGULATOR RUTR"/>
    <property type="match status" value="1"/>
</dbReference>
<feature type="region of interest" description="Disordered" evidence="5">
    <location>
        <begin position="1"/>
        <end position="24"/>
    </location>
</feature>
<dbReference type="OrthoDB" id="9816431at2"/>
<feature type="domain" description="HTH tetR-type" evidence="6">
    <location>
        <begin position="27"/>
        <end position="87"/>
    </location>
</feature>
<dbReference type="GO" id="GO:0000976">
    <property type="term" value="F:transcription cis-regulatory region binding"/>
    <property type="evidence" value="ECO:0007669"/>
    <property type="project" value="TreeGrafter"/>
</dbReference>
<dbReference type="Proteomes" id="UP000263833">
    <property type="component" value="Unassembled WGS sequence"/>
</dbReference>
<sequence>MGKADKLESTPNPPAKARVRGVSKNSAEARRKILDSATLIFGKQGFARTKTDEIAEHAGYGQATLFFHFKTKAGLLEACLEEALERAKANLVPAENSGTIDLIQRLDRAFDNSTTADFFARMLVEFGDNSTIGPVYADFHEHLRQMIAAELTRETGSEGRRAYIAAASILVMMVGVHAEQRLENTRFSRADFREMLIEVTRLVLRDLEKPVGTGP</sequence>
<evidence type="ECO:0000256" key="1">
    <source>
        <dbReference type="ARBA" id="ARBA00023015"/>
    </source>
</evidence>
<gene>
    <name evidence="7" type="ORF">DXH95_10760</name>
</gene>
<protein>
    <submittedName>
        <fullName evidence="7">TetR/AcrR family transcriptional regulator</fullName>
    </submittedName>
</protein>
<accession>A0A371B4J0</accession>
<keyword evidence="8" id="KW-1185">Reference proteome</keyword>
<evidence type="ECO:0000256" key="2">
    <source>
        <dbReference type="ARBA" id="ARBA00023125"/>
    </source>
</evidence>
<evidence type="ECO:0000256" key="5">
    <source>
        <dbReference type="SAM" id="MobiDB-lite"/>
    </source>
</evidence>
<reference evidence="8" key="1">
    <citation type="submission" date="2018-08" db="EMBL/GenBank/DDBJ databases">
        <authorList>
            <person name="Kim S.-J."/>
            <person name="Jung G.-Y."/>
        </authorList>
    </citation>
    <scope>NUCLEOTIDE SEQUENCE [LARGE SCALE GENOMIC DNA]</scope>
    <source>
        <strain evidence="8">GY_G</strain>
    </source>
</reference>
<dbReference type="SUPFAM" id="SSF46689">
    <property type="entry name" value="Homeodomain-like"/>
    <property type="match status" value="1"/>
</dbReference>
<evidence type="ECO:0000313" key="7">
    <source>
        <dbReference type="EMBL" id="RDV02454.1"/>
    </source>
</evidence>
<evidence type="ECO:0000259" key="6">
    <source>
        <dbReference type="PROSITE" id="PS50977"/>
    </source>
</evidence>
<feature type="DNA-binding region" description="H-T-H motif" evidence="4">
    <location>
        <begin position="50"/>
        <end position="69"/>
    </location>
</feature>
<dbReference type="EMBL" id="QRGP01000002">
    <property type="protein sequence ID" value="RDV02454.1"/>
    <property type="molecule type" value="Genomic_DNA"/>
</dbReference>